<feature type="chain" id="PRO_5038719484" evidence="2">
    <location>
        <begin position="20"/>
        <end position="309"/>
    </location>
</feature>
<reference evidence="3 4" key="1">
    <citation type="submission" date="2017-07" db="EMBL/GenBank/DDBJ databases">
        <title>Isolation and whole genome analysis of endospore-forming bacteria from heroin.</title>
        <authorList>
            <person name="Kalinowski J."/>
            <person name="Ahrens B."/>
            <person name="Al-Dilaimi A."/>
            <person name="Winkler A."/>
            <person name="Wibberg D."/>
            <person name="Schleenbecker U."/>
            <person name="Ruckert C."/>
            <person name="Wolfel R."/>
            <person name="Grass G."/>
        </authorList>
    </citation>
    <scope>NUCLEOTIDE SEQUENCE [LARGE SCALE GENOMIC DNA]</scope>
    <source>
        <strain evidence="3 4">7537-G1</strain>
    </source>
</reference>
<dbReference type="OrthoDB" id="384237at2"/>
<dbReference type="Proteomes" id="UP000215596">
    <property type="component" value="Unassembled WGS sequence"/>
</dbReference>
<dbReference type="EMBL" id="NPBY01000021">
    <property type="protein sequence ID" value="PAD78456.1"/>
    <property type="molecule type" value="Genomic_DNA"/>
</dbReference>
<evidence type="ECO:0000256" key="2">
    <source>
        <dbReference type="SAM" id="SignalP"/>
    </source>
</evidence>
<name>A0A268EZ99_9BACL</name>
<feature type="region of interest" description="Disordered" evidence="1">
    <location>
        <begin position="24"/>
        <end position="64"/>
    </location>
</feature>
<evidence type="ECO:0000313" key="3">
    <source>
        <dbReference type="EMBL" id="PAD78456.1"/>
    </source>
</evidence>
<organism evidence="3 4">
    <name type="scientific">Paenibacillus campinasensis</name>
    <dbReference type="NCBI Taxonomy" id="66347"/>
    <lineage>
        <taxon>Bacteria</taxon>
        <taxon>Bacillati</taxon>
        <taxon>Bacillota</taxon>
        <taxon>Bacilli</taxon>
        <taxon>Bacillales</taxon>
        <taxon>Paenibacillaceae</taxon>
        <taxon>Paenibacillus</taxon>
    </lineage>
</organism>
<evidence type="ECO:0000256" key="1">
    <source>
        <dbReference type="SAM" id="MobiDB-lite"/>
    </source>
</evidence>
<feature type="signal peptide" evidence="2">
    <location>
        <begin position="1"/>
        <end position="19"/>
    </location>
</feature>
<protein>
    <submittedName>
        <fullName evidence="3">FMN-binding protein</fullName>
    </submittedName>
</protein>
<dbReference type="AlphaFoldDB" id="A0A268EZ99"/>
<keyword evidence="2" id="KW-0732">Signal</keyword>
<comment type="caution">
    <text evidence="3">The sequence shown here is derived from an EMBL/GenBank/DDBJ whole genome shotgun (WGS) entry which is preliminary data.</text>
</comment>
<gene>
    <name evidence="3" type="ORF">CHH67_06755</name>
</gene>
<sequence>MKKTLSLTLSVLFMLAILAGCGGGSSEEPAAPDTAAENPAANDTNQEPASEDPAPSNSTGSLQDGLYYAEGEFDEKSGWKEIVALKVEGGNIVSANWNGLHKDGGLDKKTSSEKGIYGMKEKSGAQAEWHEQAIKMEEYLVANQSVNSLVLNDEGRTDAVSGVSIHIDGFTELVDKALAAGPVEAGPYKDGTYYAEADDFDAKSGWKETVTVTVINGKITAVSWNGLHKDGGTDKVTRSKDGEYGMKAAGAQAEWHEQAYQAEQYLIEKQDPQAIVYNEEDGKTDAISGVSIHVDGFVELAAKALEGAK</sequence>
<proteinExistence type="predicted"/>
<dbReference type="RefSeq" id="WP_095264317.1">
    <property type="nucleotide sequence ID" value="NZ_NPBY01000021.1"/>
</dbReference>
<dbReference type="PROSITE" id="PS51257">
    <property type="entry name" value="PROKAR_LIPOPROTEIN"/>
    <property type="match status" value="1"/>
</dbReference>
<dbReference type="Gene3D" id="3.90.1010.20">
    <property type="match status" value="2"/>
</dbReference>
<evidence type="ECO:0000313" key="4">
    <source>
        <dbReference type="Proteomes" id="UP000215596"/>
    </source>
</evidence>
<feature type="compositionally biased region" description="Low complexity" evidence="1">
    <location>
        <begin position="27"/>
        <end position="45"/>
    </location>
</feature>
<accession>A0A268EZ99</accession>